<feature type="compositionally biased region" description="Basic residues" evidence="1">
    <location>
        <begin position="1"/>
        <end position="12"/>
    </location>
</feature>
<protein>
    <submittedName>
        <fullName evidence="4">Unplaced genomic scaffold K443scaffold_225, whole genome shotgun sequence</fullName>
    </submittedName>
</protein>
<dbReference type="EMBL" id="KN838986">
    <property type="protein sequence ID" value="KIJ91615.1"/>
    <property type="molecule type" value="Genomic_DNA"/>
</dbReference>
<evidence type="ECO:0000259" key="2">
    <source>
        <dbReference type="Pfam" id="PF18803"/>
    </source>
</evidence>
<reference evidence="5" key="2">
    <citation type="submission" date="2015-01" db="EMBL/GenBank/DDBJ databases">
        <title>Evolutionary Origins and Diversification of the Mycorrhizal Mutualists.</title>
        <authorList>
            <consortium name="DOE Joint Genome Institute"/>
            <consortium name="Mycorrhizal Genomics Consortium"/>
            <person name="Kohler A."/>
            <person name="Kuo A."/>
            <person name="Nagy L.G."/>
            <person name="Floudas D."/>
            <person name="Copeland A."/>
            <person name="Barry K.W."/>
            <person name="Cichocki N."/>
            <person name="Veneault-Fourrey C."/>
            <person name="LaButti K."/>
            <person name="Lindquist E.A."/>
            <person name="Lipzen A."/>
            <person name="Lundell T."/>
            <person name="Morin E."/>
            <person name="Murat C."/>
            <person name="Riley R."/>
            <person name="Ohm R."/>
            <person name="Sun H."/>
            <person name="Tunlid A."/>
            <person name="Henrissat B."/>
            <person name="Grigoriev I.V."/>
            <person name="Hibbett D.S."/>
            <person name="Martin F."/>
        </authorList>
    </citation>
    <scope>NUCLEOTIDE SEQUENCE [LARGE SCALE GENOMIC DNA]</scope>
    <source>
        <strain evidence="5">LaAM-08-1</strain>
    </source>
</reference>
<organism evidence="3 5">
    <name type="scientific">Laccaria amethystina LaAM-08-1</name>
    <dbReference type="NCBI Taxonomy" id="1095629"/>
    <lineage>
        <taxon>Eukaryota</taxon>
        <taxon>Fungi</taxon>
        <taxon>Dikarya</taxon>
        <taxon>Basidiomycota</taxon>
        <taxon>Agaricomycotina</taxon>
        <taxon>Agaricomycetes</taxon>
        <taxon>Agaricomycetidae</taxon>
        <taxon>Agaricales</taxon>
        <taxon>Agaricineae</taxon>
        <taxon>Hydnangiaceae</taxon>
        <taxon>Laccaria</taxon>
    </lineage>
</organism>
<evidence type="ECO:0000256" key="1">
    <source>
        <dbReference type="SAM" id="MobiDB-lite"/>
    </source>
</evidence>
<gene>
    <name evidence="4" type="ORF">K443DRAFT_11475</name>
    <name evidence="3" type="ORF">K443DRAFT_14248</name>
</gene>
<evidence type="ECO:0000313" key="5">
    <source>
        <dbReference type="Proteomes" id="UP000054477"/>
    </source>
</evidence>
<accession>A0A0C9WN42</accession>
<reference evidence="3 5" key="1">
    <citation type="submission" date="2014-04" db="EMBL/GenBank/DDBJ databases">
        <authorList>
            <consortium name="DOE Joint Genome Institute"/>
            <person name="Kuo A."/>
            <person name="Kohler A."/>
            <person name="Nagy L.G."/>
            <person name="Floudas D."/>
            <person name="Copeland A."/>
            <person name="Barry K.W."/>
            <person name="Cichocki N."/>
            <person name="Veneault-Fourrey C."/>
            <person name="LaButti K."/>
            <person name="Lindquist E.A."/>
            <person name="Lipzen A."/>
            <person name="Lundell T."/>
            <person name="Morin E."/>
            <person name="Murat C."/>
            <person name="Sun H."/>
            <person name="Tunlid A."/>
            <person name="Henrissat B."/>
            <person name="Grigoriev I.V."/>
            <person name="Hibbett D.S."/>
            <person name="Martin F."/>
            <person name="Nordberg H.P."/>
            <person name="Cantor M.N."/>
            <person name="Hua S.X."/>
        </authorList>
    </citation>
    <scope>NUCLEOTIDE SEQUENCE [LARGE SCALE GENOMIC DNA]</scope>
    <source>
        <strain evidence="3 5">LaAM-08-1</strain>
    </source>
</reference>
<reference evidence="3" key="3">
    <citation type="submission" date="2015-02" db="EMBL/GenBank/DDBJ databases">
        <title>Evolutionary Origins and Diversification of the Mycorrhizal Mutualists.</title>
        <authorList>
            <consortium name="DOE Joint Genome Institute"/>
            <consortium name="Mycorrhizal Genomics Consortium"/>
            <person name="Kohler A."/>
            <person name="Kuo A."/>
            <person name="Nagy L.G."/>
            <person name="Floudas D."/>
            <person name="Copeland A."/>
            <person name="Barry K.W."/>
            <person name="Cichocki N."/>
            <person name="Veneault-Fourrey C."/>
            <person name="LaButti K."/>
            <person name="Lindquist E.A."/>
            <person name="Lipzen A."/>
            <person name="Lundell T."/>
            <person name="Morin E."/>
            <person name="Murat C."/>
            <person name="Riley R."/>
            <person name="Ohm R."/>
            <person name="Sun H."/>
            <person name="Tunlid A."/>
            <person name="Henrissat B."/>
            <person name="Grigoriev I.V."/>
            <person name="Hibbett D.S."/>
            <person name="Martin F."/>
        </authorList>
    </citation>
    <scope>NUCLEOTIDE SEQUENCE</scope>
    <source>
        <strain evidence="3 5">LaAM-08-1</strain>
    </source>
</reference>
<dbReference type="AlphaFoldDB" id="A0A0C9WN42"/>
<dbReference type="HOGENOM" id="CLU_003703_13_0_1"/>
<dbReference type="PANTHER" id="PTHR33096">
    <property type="entry name" value="CXC2 DOMAIN-CONTAINING PROTEIN"/>
    <property type="match status" value="1"/>
</dbReference>
<keyword evidence="5" id="KW-1185">Reference proteome</keyword>
<dbReference type="Pfam" id="PF18803">
    <property type="entry name" value="CxC2"/>
    <property type="match status" value="1"/>
</dbReference>
<feature type="region of interest" description="Disordered" evidence="1">
    <location>
        <begin position="1"/>
        <end position="29"/>
    </location>
</feature>
<dbReference type="EMBL" id="KN838760">
    <property type="protein sequence ID" value="KIJ95339.1"/>
    <property type="molecule type" value="Genomic_DNA"/>
</dbReference>
<dbReference type="PANTHER" id="PTHR33096:SF1">
    <property type="entry name" value="CXC1-LIKE CYSTEINE CLUSTER ASSOCIATED WITH KDZ TRANSPOSASES DOMAIN-CONTAINING PROTEIN"/>
    <property type="match status" value="1"/>
</dbReference>
<name>A0A0C9WN42_9AGAR</name>
<dbReference type="Proteomes" id="UP000054477">
    <property type="component" value="Unassembled WGS sequence"/>
</dbReference>
<feature type="domain" description="CxC2-like cysteine cluster KDZ transposase-associated" evidence="2">
    <location>
        <begin position="215"/>
        <end position="322"/>
    </location>
</feature>
<proteinExistence type="predicted"/>
<evidence type="ECO:0000313" key="3">
    <source>
        <dbReference type="EMBL" id="KIJ91615.1"/>
    </source>
</evidence>
<dbReference type="InterPro" id="IPR040521">
    <property type="entry name" value="KDZ"/>
</dbReference>
<evidence type="ECO:0000313" key="4">
    <source>
        <dbReference type="EMBL" id="KIJ95339.1"/>
    </source>
</evidence>
<dbReference type="OrthoDB" id="3261436at2759"/>
<dbReference type="CDD" id="cd19757">
    <property type="entry name" value="Bbox1"/>
    <property type="match status" value="1"/>
</dbReference>
<sequence>MASKRKGSKRKSLKFEPRQVYESDEEVPVPSSSAAITAPILRFTQTARGLKLNTRHVQFIPDKKEDDSLPHTNFVAMEDTAESLPLPALSSIISGDSAFAELASIDPAYFDSLGDNHVSIGPRKKRRSMEMKDFPLREWVKDAEQFLEEEIRSEGRGEYMVDQCSDCSSSGTLYRCQDCEGGQLLCQACLIQHHHATPLHRIQEWMGSFFRPTTLKSLGLRIQLGHQVGEKCHLPQAAWNDDFVVLDITGIHEVGLDFCNCEHAKDHFVQLLRFRWFPASVKNPKTASTSRLLKHFQLLSFESKVSAFEFYTALARETENIGVFPLKDRYRPFMRMVRMYRYIKMLKRAARGHDPGGIAVTQPGECGVLCAACPQPGMNLPVDWRDKPREQQFLYTLFLAIDANFRLKRKSVSSEEVDPSLLDGKAYFVSEGEFKKYLKDFGDLIVQEPSTCSNHNAVNAERSSTGLAATGVGTIDCSRHDIKRPTSVGDLQKGERYVNMDYLFFSSLKHSDVTEIVVSYDIACQWSKNLWARMSSYPNWMHVDHQGEKTFHFLIPKFHLPAHIMACQTVFSFNYNQHVGRTDGEAPERGWSHINPIATSTREMGPGSRRDTLDDHFGAWNWKKTKLMGPTLLRKIKLAVVGKNDHIFLYNQFVLGLEDNNLVTKWSQEVRDWEVDHTKPNPFEASFKTITLDSVKHRLALDEAADLSAYVLHEDISASTMLTMGMDFDIQQRRLKIDSAALVLHATDEQKRKIQIRTTTLCRKISAWMDVQQLYMPSARIARLESLENSNPEVEEKVEDIKLFLPSALHRKHPCDNRLRQMEWKLRRAQANDALDELRHSLRLRSHLYIDKDRFQRGQRANTRSRTVISRVQARVDFAASTYQKARASLYKLSKLPGVDDVGWESSYPELKPSDIRALSDADDDVQKRKKSGDAARTPATIPSEGHRTVSWIWMRLGESALASEDEILNEALKIEFCKSRARAARWTEEVQLLTEEMRRVIDFLECRAKQWDVNAGEKRWSVTGGVDGADPALVEGRNAYAKEQAAQFRSMRAYCIRLWRFVPAFLEWEGNEVIPPELIEEGHGDDDDA</sequence>
<feature type="region of interest" description="Disordered" evidence="1">
    <location>
        <begin position="919"/>
        <end position="942"/>
    </location>
</feature>
<dbReference type="InterPro" id="IPR041457">
    <property type="entry name" value="CxC2_KDZ-assoc"/>
</dbReference>
<dbReference type="Pfam" id="PF18758">
    <property type="entry name" value="KDZ"/>
    <property type="match status" value="1"/>
</dbReference>